<dbReference type="AlphaFoldDB" id="A0A0A7RG42"/>
<dbReference type="PANTHER" id="PTHR22617">
    <property type="entry name" value="CHEMOTAXIS SENSOR HISTIDINE KINASE-RELATED"/>
    <property type="match status" value="1"/>
</dbReference>
<dbReference type="Pfam" id="PF01584">
    <property type="entry name" value="CheW"/>
    <property type="match status" value="1"/>
</dbReference>
<protein>
    <submittedName>
        <fullName evidence="2">Purine-binding chemotaxis protein CheW</fullName>
    </submittedName>
</protein>
<dbReference type="InterPro" id="IPR039315">
    <property type="entry name" value="CheW"/>
</dbReference>
<dbReference type="InterPro" id="IPR002545">
    <property type="entry name" value="CheW-lke_dom"/>
</dbReference>
<dbReference type="PANTHER" id="PTHR22617:SF23">
    <property type="entry name" value="CHEMOTAXIS PROTEIN CHEW"/>
    <property type="match status" value="1"/>
</dbReference>
<dbReference type="Gene3D" id="2.40.50.180">
    <property type="entry name" value="CheA-289, Domain 4"/>
    <property type="match status" value="1"/>
</dbReference>
<feature type="domain" description="CheW-like" evidence="1">
    <location>
        <begin position="1"/>
        <end position="130"/>
    </location>
</feature>
<dbReference type="InterPro" id="IPR036061">
    <property type="entry name" value="CheW-like_dom_sf"/>
</dbReference>
<dbReference type="SUPFAM" id="SSF50341">
    <property type="entry name" value="CheW-like"/>
    <property type="match status" value="1"/>
</dbReference>
<dbReference type="GO" id="GO:0005829">
    <property type="term" value="C:cytosol"/>
    <property type="evidence" value="ECO:0007669"/>
    <property type="project" value="TreeGrafter"/>
</dbReference>
<dbReference type="GO" id="GO:0007165">
    <property type="term" value="P:signal transduction"/>
    <property type="evidence" value="ECO:0007669"/>
    <property type="project" value="InterPro"/>
</dbReference>
<dbReference type="SMART" id="SM00260">
    <property type="entry name" value="CheW"/>
    <property type="match status" value="1"/>
</dbReference>
<gene>
    <name evidence="2" type="primary">cheW1</name>
</gene>
<sequence length="130" mass="14560">MQMILFKMSQHFYLIPAASVEEVIETLRITEVPLAPKWVKGLINLRGSVLTVAGLSELLGIEEPAESMNILVMKNNDERKGLLIEEVVKVVDVTPDDIQLEETSKKKYYSGMVSVKDKVANIVDVKQAIF</sequence>
<accession>A0A0A7RG42</accession>
<dbReference type="GO" id="GO:0006935">
    <property type="term" value="P:chemotaxis"/>
    <property type="evidence" value="ECO:0007669"/>
    <property type="project" value="InterPro"/>
</dbReference>
<evidence type="ECO:0000259" key="1">
    <source>
        <dbReference type="PROSITE" id="PS50851"/>
    </source>
</evidence>
<reference evidence="2" key="1">
    <citation type="journal article" date="2014" name="Appl. Environ. Microbiol.">
        <title>Detection and genomic characterization of motility in Lactobacillus curvatus: confirmation of motility in a species outside the Lactobacillus salivarius clade.</title>
        <authorList>
            <person name="Cousin F.J."/>
            <person name="Lynch S.M."/>
            <person name="Harris H.M."/>
            <person name="McCann A."/>
            <person name="Lynch D.B."/>
            <person name="Neville B.A."/>
            <person name="Irisawa T."/>
            <person name="Okada S."/>
            <person name="Endo A."/>
            <person name="O'Toole P.W."/>
        </authorList>
    </citation>
    <scope>NUCLEOTIDE SEQUENCE</scope>
    <source>
        <strain evidence="2">DSM 19972</strain>
    </source>
</reference>
<organism evidence="2">
    <name type="scientific">Liquorilactobacillus oeni</name>
    <dbReference type="NCBI Taxonomy" id="303241"/>
    <lineage>
        <taxon>Bacteria</taxon>
        <taxon>Bacillati</taxon>
        <taxon>Bacillota</taxon>
        <taxon>Bacilli</taxon>
        <taxon>Lactobacillales</taxon>
        <taxon>Lactobacillaceae</taxon>
        <taxon>Liquorilactobacillus</taxon>
    </lineage>
</organism>
<dbReference type="Gene3D" id="2.30.30.40">
    <property type="entry name" value="SH3 Domains"/>
    <property type="match status" value="1"/>
</dbReference>
<evidence type="ECO:0000313" key="2">
    <source>
        <dbReference type="EMBL" id="AJA34180.1"/>
    </source>
</evidence>
<dbReference type="PROSITE" id="PS50851">
    <property type="entry name" value="CHEW"/>
    <property type="match status" value="1"/>
</dbReference>
<proteinExistence type="predicted"/>
<name>A0A0A7RG42_9LACO</name>
<dbReference type="EMBL" id="KM886868">
    <property type="protein sequence ID" value="AJA34180.1"/>
    <property type="molecule type" value="Genomic_DNA"/>
</dbReference>